<dbReference type="GO" id="GO:0016787">
    <property type="term" value="F:hydrolase activity"/>
    <property type="evidence" value="ECO:0007669"/>
    <property type="project" value="UniProtKB-KW"/>
</dbReference>
<dbReference type="RefSeq" id="WP_157334553.1">
    <property type="nucleotide sequence ID" value="NZ_RHLK01000003.1"/>
</dbReference>
<proteinExistence type="predicted"/>
<protein>
    <submittedName>
        <fullName evidence="2">Alpha/beta fold hydrolase</fullName>
    </submittedName>
</protein>
<evidence type="ECO:0000313" key="2">
    <source>
        <dbReference type="EMBL" id="MVO99543.1"/>
    </source>
</evidence>
<dbReference type="SUPFAM" id="SSF53474">
    <property type="entry name" value="alpha/beta-Hydrolases"/>
    <property type="match status" value="1"/>
</dbReference>
<dbReference type="InterPro" id="IPR050266">
    <property type="entry name" value="AB_hydrolase_sf"/>
</dbReference>
<dbReference type="PANTHER" id="PTHR43798:SF33">
    <property type="entry name" value="HYDROLASE, PUTATIVE (AFU_ORTHOLOGUE AFUA_2G14860)-RELATED"/>
    <property type="match status" value="1"/>
</dbReference>
<evidence type="ECO:0000313" key="3">
    <source>
        <dbReference type="Proteomes" id="UP000490800"/>
    </source>
</evidence>
<name>A0A7X3JYV6_9BACL</name>
<keyword evidence="3" id="KW-1185">Reference proteome</keyword>
<dbReference type="InterPro" id="IPR029058">
    <property type="entry name" value="AB_hydrolase_fold"/>
</dbReference>
<dbReference type="Pfam" id="PF00561">
    <property type="entry name" value="Abhydrolase_1"/>
    <property type="match status" value="1"/>
</dbReference>
<dbReference type="EMBL" id="RHLK01000003">
    <property type="protein sequence ID" value="MVO99543.1"/>
    <property type="molecule type" value="Genomic_DNA"/>
</dbReference>
<dbReference type="OrthoDB" id="5513277at2"/>
<comment type="caution">
    <text evidence="2">The sequence shown here is derived from an EMBL/GenBank/DDBJ whole genome shotgun (WGS) entry which is preliminary data.</text>
</comment>
<dbReference type="InterPro" id="IPR000073">
    <property type="entry name" value="AB_hydrolase_1"/>
</dbReference>
<evidence type="ECO:0000259" key="1">
    <source>
        <dbReference type="Pfam" id="PF00561"/>
    </source>
</evidence>
<sequence length="293" mass="32886">MSVHTLYKSEEGKKKIHTFYESYLELFQADFDRVYVQTRFGKTHTLVTGPADGQPVFILQGGNCINPMTLSWFSGLLGKYRIYAPDTIGHPGFSAETRISAKENSFALWISDLMDHFNVEKSAFIGPSYGGGIILRLAAYMPEKIACSVLVAPAGLKLGSKMKMIQKILLPMIGFKILSAPSHLQKIADVMSCNSMKEIDKSIIGEIFTHVNLEQEMPKLTEKSELLDYTSPTMVIVGKEDIFFPAHKVVERAKAIIPNLITTLTYEMGHFPSEDFLKKMNQEIKQFLDVNYG</sequence>
<dbReference type="Gene3D" id="3.40.50.1820">
    <property type="entry name" value="alpha/beta hydrolase"/>
    <property type="match status" value="1"/>
</dbReference>
<keyword evidence="2" id="KW-0378">Hydrolase</keyword>
<dbReference type="Proteomes" id="UP000490800">
    <property type="component" value="Unassembled WGS sequence"/>
</dbReference>
<feature type="domain" description="AB hydrolase-1" evidence="1">
    <location>
        <begin position="71"/>
        <end position="164"/>
    </location>
</feature>
<reference evidence="2 3" key="1">
    <citation type="journal article" date="2019" name="Microorganisms">
        <title>Paenibacillus lutrae sp. nov., A Chitinolytic Species Isolated from A River Otter in Castril Natural Park, Granada, Spain.</title>
        <authorList>
            <person name="Rodriguez M."/>
            <person name="Reina J.C."/>
            <person name="Bejar V."/>
            <person name="Llamas I."/>
        </authorList>
    </citation>
    <scope>NUCLEOTIDE SEQUENCE [LARGE SCALE GENOMIC DNA]</scope>
    <source>
        <strain evidence="2 3">N10</strain>
    </source>
</reference>
<accession>A0A7X3JYV6</accession>
<dbReference type="PRINTS" id="PR00111">
    <property type="entry name" value="ABHYDROLASE"/>
</dbReference>
<dbReference type="AlphaFoldDB" id="A0A7X3JYV6"/>
<gene>
    <name evidence="2" type="ORF">EDM21_08375</name>
</gene>
<organism evidence="2 3">
    <name type="scientific">Paenibacillus lutrae</name>
    <dbReference type="NCBI Taxonomy" id="2078573"/>
    <lineage>
        <taxon>Bacteria</taxon>
        <taxon>Bacillati</taxon>
        <taxon>Bacillota</taxon>
        <taxon>Bacilli</taxon>
        <taxon>Bacillales</taxon>
        <taxon>Paenibacillaceae</taxon>
        <taxon>Paenibacillus</taxon>
    </lineage>
</organism>
<dbReference type="PANTHER" id="PTHR43798">
    <property type="entry name" value="MONOACYLGLYCEROL LIPASE"/>
    <property type="match status" value="1"/>
</dbReference>
<dbReference type="GO" id="GO:0016020">
    <property type="term" value="C:membrane"/>
    <property type="evidence" value="ECO:0007669"/>
    <property type="project" value="TreeGrafter"/>
</dbReference>